<dbReference type="GO" id="GO:0005737">
    <property type="term" value="C:cytoplasm"/>
    <property type="evidence" value="ECO:0007669"/>
    <property type="project" value="TreeGrafter"/>
</dbReference>
<dbReference type="RefSeq" id="WP_074732296.1">
    <property type="nucleotide sequence ID" value="NZ_FNYK01000036.1"/>
</dbReference>
<evidence type="ECO:0000256" key="1">
    <source>
        <dbReference type="ARBA" id="ARBA00008270"/>
    </source>
</evidence>
<name>A0A1H6UM44_9FIRM</name>
<dbReference type="STRING" id="322505.SAMN04487836_1512"/>
<dbReference type="eggNOG" id="COG0384">
    <property type="taxonomic scope" value="Bacteria"/>
</dbReference>
<protein>
    <submittedName>
        <fullName evidence="4">Phenazine biosynthesis protein PhzF family</fullName>
    </submittedName>
</protein>
<dbReference type="EMBL" id="FNYK01000036">
    <property type="protein sequence ID" value="SEI93358.1"/>
    <property type="molecule type" value="Genomic_DNA"/>
</dbReference>
<dbReference type="Gene3D" id="3.10.310.10">
    <property type="entry name" value="Diaminopimelate Epimerase, Chain A, domain 1"/>
    <property type="match status" value="2"/>
</dbReference>
<dbReference type="Pfam" id="PF02567">
    <property type="entry name" value="PhzC-PhzF"/>
    <property type="match status" value="1"/>
</dbReference>
<organism evidence="4 5">
    <name type="scientific">Sharpea azabuensis</name>
    <dbReference type="NCBI Taxonomy" id="322505"/>
    <lineage>
        <taxon>Bacteria</taxon>
        <taxon>Bacillati</taxon>
        <taxon>Bacillota</taxon>
        <taxon>Erysipelotrichia</taxon>
        <taxon>Erysipelotrichales</taxon>
        <taxon>Coprobacillaceae</taxon>
        <taxon>Sharpea</taxon>
    </lineage>
</organism>
<dbReference type="PANTHER" id="PTHR13774:SF17">
    <property type="entry name" value="PHENAZINE BIOSYNTHESIS-LIKE DOMAIN-CONTAINING PROTEIN"/>
    <property type="match status" value="1"/>
</dbReference>
<keyword evidence="5" id="KW-1185">Reference proteome</keyword>
<dbReference type="PANTHER" id="PTHR13774">
    <property type="entry name" value="PHENAZINE BIOSYNTHESIS PROTEIN"/>
    <property type="match status" value="1"/>
</dbReference>
<dbReference type="OrthoDB" id="9788221at2"/>
<sequence>MKQYIVDAFTNKVFAGNQAAVCILDVWPDDKLMQSIAKENNFSETAFVVKEGNTYHLRWFTPGGEIDFCGHATLGTSYVILNYYEKDQQEVSFKTQVGKVTVKRKDDLYEMDFPAYTLNKVEVTDQMEEALGIRPIEAYIDRDLMLVLPDAASVRNLKPNLNKIKELEGLIVAVTAHADQEDFDCISRVFAPKLGIPEDPVTGSTHCMITPYWCHRLRKQELICFQASERSGILSTKLCGERVKVAGQAVLFSKGTILED</sequence>
<keyword evidence="2" id="KW-0413">Isomerase</keyword>
<accession>A0A1H6UM44</accession>
<evidence type="ECO:0000313" key="5">
    <source>
        <dbReference type="Proteomes" id="UP000183028"/>
    </source>
</evidence>
<evidence type="ECO:0000313" key="4">
    <source>
        <dbReference type="EMBL" id="SEI93358.1"/>
    </source>
</evidence>
<dbReference type="SUPFAM" id="SSF54506">
    <property type="entry name" value="Diaminopimelate epimerase-like"/>
    <property type="match status" value="1"/>
</dbReference>
<evidence type="ECO:0000256" key="2">
    <source>
        <dbReference type="ARBA" id="ARBA00023235"/>
    </source>
</evidence>
<dbReference type="AlphaFoldDB" id="A0A1H6UM44"/>
<proteinExistence type="inferred from homology"/>
<dbReference type="NCBIfam" id="TIGR00654">
    <property type="entry name" value="PhzF_family"/>
    <property type="match status" value="1"/>
</dbReference>
<comment type="similarity">
    <text evidence="1">Belongs to the PhzF family.</text>
</comment>
<feature type="active site" evidence="3">
    <location>
        <position position="44"/>
    </location>
</feature>
<dbReference type="GO" id="GO:0016853">
    <property type="term" value="F:isomerase activity"/>
    <property type="evidence" value="ECO:0007669"/>
    <property type="project" value="UniProtKB-KW"/>
</dbReference>
<reference evidence="5" key="1">
    <citation type="submission" date="2016-10" db="EMBL/GenBank/DDBJ databases">
        <authorList>
            <person name="Varghese N."/>
            <person name="Submissions S."/>
        </authorList>
    </citation>
    <scope>NUCLEOTIDE SEQUENCE [LARGE SCALE GENOMIC DNA]</scope>
    <source>
        <strain evidence="5">DSM 20406</strain>
    </source>
</reference>
<dbReference type="Proteomes" id="UP000183028">
    <property type="component" value="Unassembled WGS sequence"/>
</dbReference>
<dbReference type="PIRSF" id="PIRSF016184">
    <property type="entry name" value="PhzC_PhzF"/>
    <property type="match status" value="1"/>
</dbReference>
<gene>
    <name evidence="4" type="ORF">SAMN04487834_10366</name>
</gene>
<dbReference type="InterPro" id="IPR003719">
    <property type="entry name" value="Phenazine_PhzF-like"/>
</dbReference>
<evidence type="ECO:0000256" key="3">
    <source>
        <dbReference type="PIRSR" id="PIRSR016184-1"/>
    </source>
</evidence>